<evidence type="ECO:0000256" key="1">
    <source>
        <dbReference type="ARBA" id="ARBA00009759"/>
    </source>
</evidence>
<feature type="binding site" evidence="5">
    <location>
        <position position="87"/>
    </location>
    <ligand>
        <name>Mg(2+)</name>
        <dbReference type="ChEBI" id="CHEBI:18420"/>
        <label>1</label>
        <note>catalytic</note>
    </ligand>
</feature>
<dbReference type="GO" id="GO:0046872">
    <property type="term" value="F:metal ion binding"/>
    <property type="evidence" value="ECO:0007669"/>
    <property type="project" value="UniProtKB-KW"/>
</dbReference>
<name>A0A9X1NQV9_9HYPH</name>
<evidence type="ECO:0000256" key="4">
    <source>
        <dbReference type="ARBA" id="ARBA00022842"/>
    </source>
</evidence>
<dbReference type="EMBL" id="JAJOZR010000005">
    <property type="protein sequence ID" value="MCD7109275.1"/>
    <property type="molecule type" value="Genomic_DNA"/>
</dbReference>
<dbReference type="Gene3D" id="3.30.540.10">
    <property type="entry name" value="Fructose-1,6-Bisphosphatase, subunit A, domain 1"/>
    <property type="match status" value="1"/>
</dbReference>
<sequence>MTTTQTRLEKAVAVIADAMEMALGFFETRATIATGAKGFQDFVTEADTSVEHLVRARLAEAFPGEAVVGEEMGGTGGDAYWIIDPIDGTANFLRGSPLWGISLGHVTHGRPDLGVVAMPVFREIYAAADGTGLMRNGQPFTRTVPFEDVRVMSLGDASPNEADEVAALTVGLRHAGWVVQSIRSTSIGLLFAARGTYDGHLQMYTTLWDIAGGAVIAREAGLEVRIGTRPGTDIPWIAAGTTALIADTEPLWPHIAVNLERPDIVAAE</sequence>
<keyword evidence="3" id="KW-0378">Hydrolase</keyword>
<dbReference type="Proteomes" id="UP001139089">
    <property type="component" value="Unassembled WGS sequence"/>
</dbReference>
<protein>
    <submittedName>
        <fullName evidence="6">Myo-inositol-1-monophosphatase</fullName>
    </submittedName>
</protein>
<keyword evidence="7" id="KW-1185">Reference proteome</keyword>
<evidence type="ECO:0000256" key="3">
    <source>
        <dbReference type="ARBA" id="ARBA00022801"/>
    </source>
</evidence>
<gene>
    <name evidence="6" type="ORF">LRX75_09470</name>
</gene>
<dbReference type="InterPro" id="IPR020583">
    <property type="entry name" value="Inositol_monoP_metal-BS"/>
</dbReference>
<evidence type="ECO:0000256" key="2">
    <source>
        <dbReference type="ARBA" id="ARBA00022723"/>
    </source>
</evidence>
<dbReference type="AlphaFoldDB" id="A0A9X1NQV9"/>
<accession>A0A9X1NQV9</accession>
<dbReference type="PRINTS" id="PR00377">
    <property type="entry name" value="IMPHPHTASES"/>
</dbReference>
<dbReference type="GO" id="GO:0007165">
    <property type="term" value="P:signal transduction"/>
    <property type="evidence" value="ECO:0007669"/>
    <property type="project" value="TreeGrafter"/>
</dbReference>
<feature type="binding site" evidence="5">
    <location>
        <position position="209"/>
    </location>
    <ligand>
        <name>Mg(2+)</name>
        <dbReference type="ChEBI" id="CHEBI:18420"/>
        <label>1</label>
        <note>catalytic</note>
    </ligand>
</feature>
<dbReference type="PANTHER" id="PTHR20854:SF4">
    <property type="entry name" value="INOSITOL-1-MONOPHOSPHATASE-RELATED"/>
    <property type="match status" value="1"/>
</dbReference>
<dbReference type="RefSeq" id="WP_231813755.1">
    <property type="nucleotide sequence ID" value="NZ_JAJOZR010000005.1"/>
</dbReference>
<organism evidence="6 7">
    <name type="scientific">Rhizobium quercicola</name>
    <dbReference type="NCBI Taxonomy" id="2901226"/>
    <lineage>
        <taxon>Bacteria</taxon>
        <taxon>Pseudomonadati</taxon>
        <taxon>Pseudomonadota</taxon>
        <taxon>Alphaproteobacteria</taxon>
        <taxon>Hyphomicrobiales</taxon>
        <taxon>Rhizobiaceae</taxon>
        <taxon>Rhizobium/Agrobacterium group</taxon>
        <taxon>Rhizobium</taxon>
    </lineage>
</organism>
<proteinExistence type="inferred from homology"/>
<dbReference type="PANTHER" id="PTHR20854">
    <property type="entry name" value="INOSITOL MONOPHOSPHATASE"/>
    <property type="match status" value="1"/>
</dbReference>
<dbReference type="PROSITE" id="PS00629">
    <property type="entry name" value="IMP_1"/>
    <property type="match status" value="1"/>
</dbReference>
<feature type="binding site" evidence="5">
    <location>
        <position position="84"/>
    </location>
    <ligand>
        <name>Mg(2+)</name>
        <dbReference type="ChEBI" id="CHEBI:18420"/>
        <label>1</label>
        <note>catalytic</note>
    </ligand>
</feature>
<evidence type="ECO:0000256" key="5">
    <source>
        <dbReference type="PIRSR" id="PIRSR600760-2"/>
    </source>
</evidence>
<dbReference type="Pfam" id="PF00459">
    <property type="entry name" value="Inositol_P"/>
    <property type="match status" value="1"/>
</dbReference>
<dbReference type="GO" id="GO:0008934">
    <property type="term" value="F:inositol monophosphate 1-phosphatase activity"/>
    <property type="evidence" value="ECO:0007669"/>
    <property type="project" value="TreeGrafter"/>
</dbReference>
<feature type="binding site" evidence="5">
    <location>
        <position position="70"/>
    </location>
    <ligand>
        <name>Mg(2+)</name>
        <dbReference type="ChEBI" id="CHEBI:18420"/>
        <label>1</label>
        <note>catalytic</note>
    </ligand>
</feature>
<comment type="caution">
    <text evidence="6">The sequence shown here is derived from an EMBL/GenBank/DDBJ whole genome shotgun (WGS) entry which is preliminary data.</text>
</comment>
<keyword evidence="2 5" id="KW-0479">Metal-binding</keyword>
<reference evidence="6" key="1">
    <citation type="submission" date="2021-12" db="EMBL/GenBank/DDBJ databases">
        <authorList>
            <person name="Li Y."/>
        </authorList>
    </citation>
    <scope>NUCLEOTIDE SEQUENCE</scope>
    <source>
        <strain evidence="6">DKSPLA3</strain>
    </source>
</reference>
<keyword evidence="4 5" id="KW-0460">Magnesium</keyword>
<evidence type="ECO:0000313" key="6">
    <source>
        <dbReference type="EMBL" id="MCD7109275.1"/>
    </source>
</evidence>
<comment type="similarity">
    <text evidence="1">Belongs to the inositol monophosphatase superfamily.</text>
</comment>
<comment type="cofactor">
    <cofactor evidence="5">
        <name>Mg(2+)</name>
        <dbReference type="ChEBI" id="CHEBI:18420"/>
    </cofactor>
</comment>
<dbReference type="InterPro" id="IPR000760">
    <property type="entry name" value="Inositol_monophosphatase-like"/>
</dbReference>
<feature type="binding site" evidence="5">
    <location>
        <position position="86"/>
    </location>
    <ligand>
        <name>Mg(2+)</name>
        <dbReference type="ChEBI" id="CHEBI:18420"/>
        <label>1</label>
        <note>catalytic</note>
    </ligand>
</feature>
<dbReference type="SUPFAM" id="SSF56655">
    <property type="entry name" value="Carbohydrate phosphatase"/>
    <property type="match status" value="1"/>
</dbReference>
<evidence type="ECO:0000313" key="7">
    <source>
        <dbReference type="Proteomes" id="UP001139089"/>
    </source>
</evidence>
<dbReference type="GO" id="GO:0006020">
    <property type="term" value="P:inositol metabolic process"/>
    <property type="evidence" value="ECO:0007669"/>
    <property type="project" value="TreeGrafter"/>
</dbReference>
<dbReference type="Gene3D" id="3.40.190.80">
    <property type="match status" value="1"/>
</dbReference>